<dbReference type="GO" id="GO:0030041">
    <property type="term" value="P:actin filament polymerization"/>
    <property type="evidence" value="ECO:0007669"/>
    <property type="project" value="TreeGrafter"/>
</dbReference>
<protein>
    <submittedName>
        <fullName evidence="3">Uncharacterized protein</fullName>
    </submittedName>
</protein>
<reference evidence="3" key="1">
    <citation type="submission" date="2015-09" db="EMBL/GenBank/DDBJ databases">
        <title>Draft Genome Sequences of Two Novel Amoeba-resistant Intranuclear Bacteria, Candidatus Berkiella cookevillensis and Candidatus Berkiella aquae.</title>
        <authorList>
            <person name="Mehari Y.T."/>
            <person name="Arivett B.A."/>
            <person name="Farone A.L."/>
            <person name="Gunderson J.H."/>
            <person name="Farone M.B."/>
        </authorList>
    </citation>
    <scope>NUCLEOTIDE SEQUENCE [LARGE SCALE GENOMIC DNA]</scope>
    <source>
        <strain evidence="3">CC99</strain>
    </source>
</reference>
<dbReference type="RefSeq" id="WP_057623295.1">
    <property type="nucleotide sequence ID" value="NZ_LKHV02000001.1"/>
</dbReference>
<feature type="region of interest" description="Disordered" evidence="2">
    <location>
        <begin position="665"/>
        <end position="686"/>
    </location>
</feature>
<evidence type="ECO:0000313" key="3">
    <source>
        <dbReference type="EMBL" id="KRG19471.1"/>
    </source>
</evidence>
<dbReference type="GO" id="GO:0005884">
    <property type="term" value="C:actin filament"/>
    <property type="evidence" value="ECO:0007669"/>
    <property type="project" value="TreeGrafter"/>
</dbReference>
<accession>A0A0Q9YFY7</accession>
<keyword evidence="1" id="KW-0175">Coiled coil</keyword>
<dbReference type="Proteomes" id="UP000051494">
    <property type="component" value="Unassembled WGS sequence"/>
</dbReference>
<feature type="compositionally biased region" description="Pro residues" evidence="2">
    <location>
        <begin position="25"/>
        <end position="52"/>
    </location>
</feature>
<comment type="caution">
    <text evidence="3">The sequence shown here is derived from an EMBL/GenBank/DDBJ whole genome shotgun (WGS) entry which is preliminary data.</text>
</comment>
<evidence type="ECO:0000256" key="1">
    <source>
        <dbReference type="SAM" id="Coils"/>
    </source>
</evidence>
<dbReference type="AlphaFoldDB" id="A0A0Q9YFY7"/>
<feature type="coiled-coil region" evidence="1">
    <location>
        <begin position="189"/>
        <end position="298"/>
    </location>
</feature>
<name>A0A0Q9YFY7_9GAMM</name>
<dbReference type="EMBL" id="LKHV02000001">
    <property type="protein sequence ID" value="MCS5707467.1"/>
    <property type="molecule type" value="Genomic_DNA"/>
</dbReference>
<proteinExistence type="predicted"/>
<sequence length="1071" mass="121124">MHLEPVPPSHANIFPLYLQNDGPQGGPPPPPPPPPGKIPPPPPGNIPPPPGGKGPLGKLGAKAIADKALAEMNEAERKTWVNQLKFNDIYPDDARTLVDLGFSNTITMQSKTIANAQHKQPSQAYYQAEVLKLLNQAYGYPPKRLDPYKAEIEKELKGYKDSRGLINAYHSLYKWNCLLKLDSEKNPNYLQTKENAKQLQNEYATLLTEFQDIKEQTKLLTGDEQASAFEQLAMLRAQMQEKVDQLKSIQKKIVVSKAGLDSNQASFNQSYGVLKAAEQNAQKEIDRINAEIAQKSKNAGNAILDPNGMIQEEVDALGIELLAAQEKLQEAIAATAEQKSNIDAAEQKYKDSYQKVKEKLAIRSLLEEPSSWKSIQNMKIGAKMDEQKVSANEDPEFIRCMEIDGKNRSFNIRFLSATQQARLAYFFAAEAKDVQELLPTNREQQRALMTAIDGKLSFVEELNFTMLMDIAEGRIKRQKGTWAGFSANELLKNITTNDSVHPNYAALEAQYNLYTLHKDFKDDELKNAFIEANKERGITFIAEPIVKGKKPYDFKRKIDISYLTESQTDRLARFLSKSENEFIKEGGVDIEALSTHLNTVLNDTNLSFEKFCDIIEGHLERTPGNFAPQDNYACLETAVRTVGNPPHYESIVQQRKADIQRKIEEEATRRQQEQEARAEAKRLADEEKQQKKQALIEQAQETARTIIEGFGEIIPNADFSNPKIVNTFELYLKAEIAQIEDATLKEMVDEHLQEHLLTLRPDPTVLDLPNPDDNDNTPVVMQPPMRSPVLFSPPPQQVDVQPEHPPQKAKDEVVEPKVSTTNALGLSIRKLNESREAAKPTQWQADVETNVESRKLKGQYYAATLLLNPVSIDMNNMLQNATTDFRSWTRKWQSITNKVQSSTKLSSTLPELNAIQSLIIELNLSIPEDATKVNKFLQQATSNASFRNPINPIETILLEEITQSQGIADFLHANQQHPDRMGLNKLAIIKGMILERLEYYKYERHYMKDNFGATCEHILNEIDKQAGDAYDVLKNDPRNDAFCKHLYEKYKADRDYFLTHTYQSSASKPRS</sequence>
<organism evidence="3">
    <name type="scientific">Candidatus Berkiella cookevillensis</name>
    <dbReference type="NCBI Taxonomy" id="437022"/>
    <lineage>
        <taxon>Bacteria</taxon>
        <taxon>Pseudomonadati</taxon>
        <taxon>Pseudomonadota</taxon>
        <taxon>Gammaproteobacteria</taxon>
        <taxon>Candidatus Berkiellales</taxon>
        <taxon>Candidatus Berkiellaceae</taxon>
        <taxon>Candidatus Berkiella</taxon>
    </lineage>
</organism>
<feature type="compositionally biased region" description="Basic and acidic residues" evidence="2">
    <location>
        <begin position="801"/>
        <end position="815"/>
    </location>
</feature>
<evidence type="ECO:0000313" key="5">
    <source>
        <dbReference type="Proteomes" id="UP000051494"/>
    </source>
</evidence>
<dbReference type="PANTHER" id="PTHR45691">
    <property type="entry name" value="PROTEIN DIAPHANOUS"/>
    <property type="match status" value="1"/>
</dbReference>
<reference evidence="4" key="3">
    <citation type="submission" date="2021-06" db="EMBL/GenBank/DDBJ databases">
        <title>Genomic Description and Analysis of Intracellular Bacteria, Candidatus Berkiella cookevillensis and Candidatus Berkiella aquae.</title>
        <authorList>
            <person name="Kidane D.T."/>
            <person name="Mehari Y.T."/>
            <person name="Rice F.C."/>
            <person name="Arivett B.A."/>
            <person name="Farone A.L."/>
            <person name="Berk S.G."/>
            <person name="Farone M.B."/>
        </authorList>
    </citation>
    <scope>NUCLEOTIDE SEQUENCE</scope>
    <source>
        <strain evidence="4">CC99</strain>
    </source>
</reference>
<feature type="region of interest" description="Disordered" evidence="2">
    <location>
        <begin position="781"/>
        <end position="817"/>
    </location>
</feature>
<feature type="region of interest" description="Disordered" evidence="2">
    <location>
        <begin position="1"/>
        <end position="58"/>
    </location>
</feature>
<evidence type="ECO:0000313" key="4">
    <source>
        <dbReference type="EMBL" id="MCS5707467.1"/>
    </source>
</evidence>
<dbReference type="OrthoDB" id="9871540at2"/>
<reference evidence="4" key="2">
    <citation type="journal article" date="2016" name="Genome Announc.">
        <title>Draft Genome Sequences of Two Novel Amoeba-Resistant Intranuclear Bacteria, 'Candidatus Berkiella cookevillensis' and 'Candidatus Berkiella aquae'.</title>
        <authorList>
            <person name="Mehari Y.T."/>
            <person name="Arivett B.A."/>
            <person name="Farone A.L."/>
            <person name="Gunderson J.H."/>
            <person name="Farone M.B."/>
        </authorList>
    </citation>
    <scope>NUCLEOTIDE SEQUENCE</scope>
    <source>
        <strain evidence="4">CC99</strain>
    </source>
</reference>
<dbReference type="EMBL" id="LKHV01000002">
    <property type="protein sequence ID" value="KRG19471.1"/>
    <property type="molecule type" value="Genomic_DNA"/>
</dbReference>
<dbReference type="STRING" id="437022.CC99x_00483"/>
<dbReference type="InterPro" id="IPR051412">
    <property type="entry name" value="Formin_Homology_Diaphanous_sf"/>
</dbReference>
<dbReference type="PANTHER" id="PTHR45691:SF6">
    <property type="entry name" value="PROTEIN DIAPHANOUS"/>
    <property type="match status" value="1"/>
</dbReference>
<gene>
    <name evidence="4" type="ORF">CC99x_000970</name>
    <name evidence="3" type="ORF">CC99x_00483</name>
</gene>
<keyword evidence="5" id="KW-1185">Reference proteome</keyword>
<evidence type="ECO:0000256" key="2">
    <source>
        <dbReference type="SAM" id="MobiDB-lite"/>
    </source>
</evidence>